<evidence type="ECO:0000313" key="2">
    <source>
        <dbReference type="EMBL" id="KAI5081707.1"/>
    </source>
</evidence>
<feature type="compositionally biased region" description="Low complexity" evidence="1">
    <location>
        <begin position="564"/>
        <end position="573"/>
    </location>
</feature>
<feature type="compositionally biased region" description="Basic and acidic residues" evidence="1">
    <location>
        <begin position="464"/>
        <end position="482"/>
    </location>
</feature>
<feature type="compositionally biased region" description="Basic residues" evidence="1">
    <location>
        <begin position="365"/>
        <end position="375"/>
    </location>
</feature>
<dbReference type="EMBL" id="JABFUD020000003">
    <property type="protein sequence ID" value="KAI5081707.1"/>
    <property type="molecule type" value="Genomic_DNA"/>
</dbReference>
<proteinExistence type="predicted"/>
<feature type="compositionally biased region" description="Basic residues" evidence="1">
    <location>
        <begin position="399"/>
        <end position="408"/>
    </location>
</feature>
<feature type="region of interest" description="Disordered" evidence="1">
    <location>
        <begin position="320"/>
        <end position="339"/>
    </location>
</feature>
<evidence type="ECO:0000313" key="3">
    <source>
        <dbReference type="Proteomes" id="UP000886520"/>
    </source>
</evidence>
<feature type="compositionally biased region" description="Basic and acidic residues" evidence="1">
    <location>
        <begin position="409"/>
        <end position="421"/>
    </location>
</feature>
<dbReference type="Proteomes" id="UP000886520">
    <property type="component" value="Chromosome 2"/>
</dbReference>
<reference evidence="2" key="1">
    <citation type="submission" date="2021-01" db="EMBL/GenBank/DDBJ databases">
        <title>Adiantum capillus-veneris genome.</title>
        <authorList>
            <person name="Fang Y."/>
            <person name="Liao Q."/>
        </authorList>
    </citation>
    <scope>NUCLEOTIDE SEQUENCE</scope>
    <source>
        <strain evidence="2">H3</strain>
        <tissue evidence="2">Leaf</tissue>
    </source>
</reference>
<name>A0A9D4V8W5_ADICA</name>
<feature type="region of interest" description="Disordered" evidence="1">
    <location>
        <begin position="530"/>
        <end position="573"/>
    </location>
</feature>
<organism evidence="2 3">
    <name type="scientific">Adiantum capillus-veneris</name>
    <name type="common">Maidenhair fern</name>
    <dbReference type="NCBI Taxonomy" id="13818"/>
    <lineage>
        <taxon>Eukaryota</taxon>
        <taxon>Viridiplantae</taxon>
        <taxon>Streptophyta</taxon>
        <taxon>Embryophyta</taxon>
        <taxon>Tracheophyta</taxon>
        <taxon>Polypodiopsida</taxon>
        <taxon>Polypodiidae</taxon>
        <taxon>Polypodiales</taxon>
        <taxon>Pteridineae</taxon>
        <taxon>Pteridaceae</taxon>
        <taxon>Vittarioideae</taxon>
        <taxon>Adiantum</taxon>
    </lineage>
</organism>
<gene>
    <name evidence="2" type="ORF">GOP47_0001450</name>
</gene>
<feature type="compositionally biased region" description="Basic and acidic residues" evidence="1">
    <location>
        <begin position="376"/>
        <end position="397"/>
    </location>
</feature>
<dbReference type="OrthoDB" id="1925372at2759"/>
<dbReference type="PANTHER" id="PTHR35729:SF1">
    <property type="entry name" value="T1B9.12 PROTEIN"/>
    <property type="match status" value="1"/>
</dbReference>
<keyword evidence="3" id="KW-1185">Reference proteome</keyword>
<dbReference type="PANTHER" id="PTHR35729">
    <property type="entry name" value="T1B9.12 PROTEIN"/>
    <property type="match status" value="1"/>
</dbReference>
<comment type="caution">
    <text evidence="2">The sequence shown here is derived from an EMBL/GenBank/DDBJ whole genome shotgun (WGS) entry which is preliminary data.</text>
</comment>
<evidence type="ECO:0000256" key="1">
    <source>
        <dbReference type="SAM" id="MobiDB-lite"/>
    </source>
</evidence>
<feature type="region of interest" description="Disordered" evidence="1">
    <location>
        <begin position="349"/>
        <end position="512"/>
    </location>
</feature>
<sequence length="615" mass="67034">MSFNLFCGTSPGRPGPPAAVKAAISKLHASIVSITGIASSELNSSFQANGNGSPMCLRGIGVLIHPTLVLTTHSTIPTPASIKDANLSFCLDMASLSYVKRKFVPEIFFQTDAELDLTIVSCEIVAPDIETLALDTTRLSRRALRKGRTAFVMGCQAKEPEDVVILEGGIVGVQKAVGQPKHVFFQTGEGLWMPGSAGFDEFGTFSFLVTSPPGDKRSSAFGGLFSSTYPKQHAISIQVVKDWVEPLWRMNRDEVFQGPQLALAVAATAVVDNGFKRPSLEENSLQKQKSIEPRSSVFLDTAPISTPIRQTTLRAVKSVEKVPTPPASPPQNWRGVPDQIKPATKTVGVETMNEETESEFEKRSPKNAKVAKRRPRDQSPKGAVARERRARREEFMAAKKNKGLKRRMDKGTKAAEPEKDNASVQTELFVTEADIKPMIIVSRPGTPEPGTRPAGEGGRKGHRERWSLPEDGHGLDFLREMDEAPPPPPTVIRRSRASLPSLAAPRSNSLQEVESVPAWMERYYARGRSLSELPSRASSAGATPPRPRRQVVSDADPELDGDDSASISGSSLRSLQHAGSAYFKPTISYMQKRNPAQRDSILARQASQNALPRWS</sequence>
<accession>A0A9D4V8W5</accession>
<dbReference type="AlphaFoldDB" id="A0A9D4V8W5"/>
<protein>
    <submittedName>
        <fullName evidence="2">Uncharacterized protein</fullName>
    </submittedName>
</protein>